<dbReference type="InterPro" id="IPR018114">
    <property type="entry name" value="TRYPSIN_HIS"/>
</dbReference>
<protein>
    <submittedName>
        <fullName evidence="3">Trypsin</fullName>
    </submittedName>
</protein>
<feature type="domain" description="Peptidase S1" evidence="2">
    <location>
        <begin position="236"/>
        <end position="411"/>
    </location>
</feature>
<name>A0A2M8W711_9MICO</name>
<dbReference type="EMBL" id="PGTZ01000010">
    <property type="protein sequence ID" value="PJI86720.1"/>
    <property type="molecule type" value="Genomic_DNA"/>
</dbReference>
<organism evidence="3 4">
    <name type="scientific">Luteimicrobium subarcticum</name>
    <dbReference type="NCBI Taxonomy" id="620910"/>
    <lineage>
        <taxon>Bacteria</taxon>
        <taxon>Bacillati</taxon>
        <taxon>Actinomycetota</taxon>
        <taxon>Actinomycetes</taxon>
        <taxon>Micrococcales</taxon>
        <taxon>Luteimicrobium</taxon>
    </lineage>
</organism>
<dbReference type="InterPro" id="IPR043504">
    <property type="entry name" value="Peptidase_S1_PA_chymotrypsin"/>
</dbReference>
<dbReference type="AlphaFoldDB" id="A0A2M8W711"/>
<dbReference type="PROSITE" id="PS00135">
    <property type="entry name" value="TRYPSIN_SER"/>
    <property type="match status" value="1"/>
</dbReference>
<evidence type="ECO:0000259" key="2">
    <source>
        <dbReference type="Pfam" id="PF00089"/>
    </source>
</evidence>
<evidence type="ECO:0000256" key="1">
    <source>
        <dbReference type="SAM" id="SignalP"/>
    </source>
</evidence>
<reference evidence="3 4" key="1">
    <citation type="submission" date="2017-11" db="EMBL/GenBank/DDBJ databases">
        <title>Genomic Encyclopedia of Archaeal and Bacterial Type Strains, Phase II (KMG-II): From Individual Species to Whole Genera.</title>
        <authorList>
            <person name="Goeker M."/>
        </authorList>
    </citation>
    <scope>NUCLEOTIDE SEQUENCE [LARGE SCALE GENOMIC DNA]</scope>
    <source>
        <strain evidence="3 4">DSM 22413</strain>
    </source>
</reference>
<comment type="caution">
    <text evidence="3">The sequence shown here is derived from an EMBL/GenBank/DDBJ whole genome shotgun (WGS) entry which is preliminary data.</text>
</comment>
<dbReference type="GO" id="GO:0006508">
    <property type="term" value="P:proteolysis"/>
    <property type="evidence" value="ECO:0007669"/>
    <property type="project" value="InterPro"/>
</dbReference>
<dbReference type="Proteomes" id="UP000231586">
    <property type="component" value="Unassembled WGS sequence"/>
</dbReference>
<evidence type="ECO:0000313" key="4">
    <source>
        <dbReference type="Proteomes" id="UP000231586"/>
    </source>
</evidence>
<dbReference type="Pfam" id="PF00089">
    <property type="entry name" value="Trypsin"/>
    <property type="match status" value="1"/>
</dbReference>
<gene>
    <name evidence="3" type="ORF">CLV34_2640</name>
</gene>
<dbReference type="GO" id="GO:0004252">
    <property type="term" value="F:serine-type endopeptidase activity"/>
    <property type="evidence" value="ECO:0007669"/>
    <property type="project" value="InterPro"/>
</dbReference>
<dbReference type="InterPro" id="IPR001254">
    <property type="entry name" value="Trypsin_dom"/>
</dbReference>
<dbReference type="SUPFAM" id="SSF50494">
    <property type="entry name" value="Trypsin-like serine proteases"/>
    <property type="match status" value="1"/>
</dbReference>
<keyword evidence="4" id="KW-1185">Reference proteome</keyword>
<feature type="signal peptide" evidence="1">
    <location>
        <begin position="1"/>
        <end position="25"/>
    </location>
</feature>
<proteinExistence type="predicted"/>
<keyword evidence="1" id="KW-0732">Signal</keyword>
<dbReference type="InterPro" id="IPR033116">
    <property type="entry name" value="TRYPSIN_SER"/>
</dbReference>
<dbReference type="Gene3D" id="2.40.10.10">
    <property type="entry name" value="Trypsin-like serine proteases"/>
    <property type="match status" value="2"/>
</dbReference>
<sequence>MRSRSFARMATLTALMTIAGGGAWASTAMGNATGDQLSVDAGVDATTDPVDSLTQQALAVQDTLDPQTTGPLWVDRSEGTVKVGATAKTSVKTQSRLADAAATAAGSGTAEDSLEVVSVKYTQAQLDQFFATLLAGSKSFDDAGLTLGRIGQRPSADAVAIELVGDGDSRDTATKVVTDLGVPADAVVVENGSKESSVNFSRADDSAPYSSSMNLTRKVTVNGQVTEAADCSAGPGVVIAGRSYIVTAGHCWELGQYISTGRSVVLPDTPTTTQKIGAVAKRSWMEDYGVDAELIALDSSLGTGRAMYTTWSDKVSMSATIKSPIAGTEVCANGAFTGARCSMTVNGDYVNYCKAQATQSGPMRFPCGLFDSYRGEGQGAGEGDSGGPIYFAASPRQYVGIITSNTGRGSAPTRCDTFADLKYSTVDQPYRACSNDVTGTTLTSILTNFSASLGA</sequence>
<feature type="chain" id="PRO_5014676657" evidence="1">
    <location>
        <begin position="26"/>
        <end position="455"/>
    </location>
</feature>
<dbReference type="InterPro" id="IPR009003">
    <property type="entry name" value="Peptidase_S1_PA"/>
</dbReference>
<dbReference type="PROSITE" id="PS00134">
    <property type="entry name" value="TRYPSIN_HIS"/>
    <property type="match status" value="1"/>
</dbReference>
<evidence type="ECO:0000313" key="3">
    <source>
        <dbReference type="EMBL" id="PJI86720.1"/>
    </source>
</evidence>
<accession>A0A2M8W711</accession>